<protein>
    <recommendedName>
        <fullName evidence="5">Flagellar hook-associated protein 2</fullName>
        <shortName evidence="5">HAP2</shortName>
    </recommendedName>
    <alternativeName>
        <fullName evidence="5">Flagellar cap protein</fullName>
    </alternativeName>
</protein>
<evidence type="ECO:0000313" key="9">
    <source>
        <dbReference type="Proteomes" id="UP000266206"/>
    </source>
</evidence>
<keyword evidence="8" id="KW-0966">Cell projection</keyword>
<keyword evidence="5" id="KW-0964">Secreted</keyword>
<gene>
    <name evidence="8" type="ORF">CJP73_12575</name>
</gene>
<comment type="subunit">
    <text evidence="2 5">Homopentamer.</text>
</comment>
<dbReference type="InterPro" id="IPR010809">
    <property type="entry name" value="FliD_C"/>
</dbReference>
<comment type="similarity">
    <text evidence="1 5">Belongs to the FliD family.</text>
</comment>
<feature type="domain" description="Flagellar hook-associated protein 2 C-terminal" evidence="7">
    <location>
        <begin position="223"/>
        <end position="444"/>
    </location>
</feature>
<keyword evidence="8" id="KW-0282">Flagellum</keyword>
<dbReference type="EMBL" id="NQYH01000012">
    <property type="protein sequence ID" value="RIY39913.1"/>
    <property type="molecule type" value="Genomic_DNA"/>
</dbReference>
<feature type="domain" description="Flagellar hook-associated protein 2 N-terminal" evidence="6">
    <location>
        <begin position="10"/>
        <end position="105"/>
    </location>
</feature>
<dbReference type="InterPro" id="IPR040026">
    <property type="entry name" value="FliD"/>
</dbReference>
<proteinExistence type="inferred from homology"/>
<keyword evidence="3" id="KW-0175">Coiled coil</keyword>
<evidence type="ECO:0000256" key="4">
    <source>
        <dbReference type="ARBA" id="ARBA00023143"/>
    </source>
</evidence>
<dbReference type="Pfam" id="PF07195">
    <property type="entry name" value="FliD_C"/>
    <property type="match status" value="1"/>
</dbReference>
<dbReference type="RefSeq" id="WP_119516675.1">
    <property type="nucleotide sequence ID" value="NZ_NQYH01000012.1"/>
</dbReference>
<keyword evidence="4 5" id="KW-0975">Bacterial flagellum</keyword>
<comment type="function">
    <text evidence="5">Required for morphogenesis and for the elongation of the flagellar filament by facilitating polymerization of the flagellin monomers at the tip of growing filament. Forms a capping structure, which prevents flagellin subunits (transported through the central channel of the flagellum) from leaking out without polymerization at the distal end.</text>
</comment>
<reference evidence="8 9" key="1">
    <citation type="submission" date="2017-08" db="EMBL/GenBank/DDBJ databases">
        <title>Pusillimonas indicus sp. nov., a member of the family Alcaligenaceae isolated from surface seawater.</title>
        <authorList>
            <person name="Li J."/>
        </authorList>
    </citation>
    <scope>NUCLEOTIDE SEQUENCE [LARGE SCALE GENOMIC DNA]</scope>
    <source>
        <strain evidence="8 9">L52-1-41</strain>
    </source>
</reference>
<evidence type="ECO:0000313" key="8">
    <source>
        <dbReference type="EMBL" id="RIY39913.1"/>
    </source>
</evidence>
<evidence type="ECO:0000256" key="3">
    <source>
        <dbReference type="ARBA" id="ARBA00023054"/>
    </source>
</evidence>
<comment type="caution">
    <text evidence="8">The sequence shown here is derived from an EMBL/GenBank/DDBJ whole genome shotgun (WGS) entry which is preliminary data.</text>
</comment>
<dbReference type="AlphaFoldDB" id="A0A3A1YNR8"/>
<evidence type="ECO:0000256" key="5">
    <source>
        <dbReference type="RuleBase" id="RU362066"/>
    </source>
</evidence>
<dbReference type="Proteomes" id="UP000266206">
    <property type="component" value="Unassembled WGS sequence"/>
</dbReference>
<dbReference type="PANTHER" id="PTHR30288">
    <property type="entry name" value="FLAGELLAR CAP/ASSEMBLY PROTEIN FLID"/>
    <property type="match status" value="1"/>
</dbReference>
<organism evidence="8 9">
    <name type="scientific">Neopusillimonas maritima</name>
    <dbReference type="NCBI Taxonomy" id="2026239"/>
    <lineage>
        <taxon>Bacteria</taxon>
        <taxon>Pseudomonadati</taxon>
        <taxon>Pseudomonadota</taxon>
        <taxon>Betaproteobacteria</taxon>
        <taxon>Burkholderiales</taxon>
        <taxon>Alcaligenaceae</taxon>
        <taxon>Neopusillimonas</taxon>
    </lineage>
</organism>
<name>A0A3A1YNR8_9BURK</name>
<dbReference type="GO" id="GO:0009424">
    <property type="term" value="C:bacterial-type flagellum hook"/>
    <property type="evidence" value="ECO:0007669"/>
    <property type="project" value="UniProtKB-UniRule"/>
</dbReference>
<dbReference type="GO" id="GO:0005576">
    <property type="term" value="C:extracellular region"/>
    <property type="evidence" value="ECO:0007669"/>
    <property type="project" value="UniProtKB-SubCell"/>
</dbReference>
<evidence type="ECO:0000259" key="7">
    <source>
        <dbReference type="Pfam" id="PF07195"/>
    </source>
</evidence>
<evidence type="ECO:0000256" key="1">
    <source>
        <dbReference type="ARBA" id="ARBA00009764"/>
    </source>
</evidence>
<dbReference type="GO" id="GO:0009421">
    <property type="term" value="C:bacterial-type flagellum filament cap"/>
    <property type="evidence" value="ECO:0007669"/>
    <property type="project" value="InterPro"/>
</dbReference>
<dbReference type="Pfam" id="PF02465">
    <property type="entry name" value="FliD_N"/>
    <property type="match status" value="1"/>
</dbReference>
<dbReference type="OrthoDB" id="5980200at2"/>
<dbReference type="PANTHER" id="PTHR30288:SF0">
    <property type="entry name" value="FLAGELLAR HOOK-ASSOCIATED PROTEIN 2"/>
    <property type="match status" value="1"/>
</dbReference>
<evidence type="ECO:0000259" key="6">
    <source>
        <dbReference type="Pfam" id="PF02465"/>
    </source>
</evidence>
<sequence>MAISAIGVGSGLPLDELLSDLRASENIALQQIKTRQADVQNRISAYGKIKSAFEAFQKAGQTLSKEGTFGAYKANTSAESFSATAETSAVSGQYNITVESLANTQTLVAQGLASRTDANGTDGVITFTLGDGSTKTLDLTGKDTSIDGIIEAINADDSLGVQATVLNDGSATPYRLMLSSTETGTDAAITQIDITGNTDGAGSPLADLLNFGTAGSTLQEQAASNAEITVNGITITSQTNSIEDAIEGVKLNLTEANPGKIETLSITRDDSTAKSAIETFVKAYNALQGTIKSLTSYNTETQTANTLTGDSMARRIQNEAREIVNSFSSSGDVRTLSQMGITTNLTSGELTIDQEKLTAALENNLGDVQNLLTGGNGIATRLEQSAENILDANGLIAAATNGAKSISERLQEQFETTSARIDARMANYKQQFSALDGMIAEMNSLSSYLTQQMGMLENLSSGNKK</sequence>
<accession>A0A3A1YNR8</accession>
<dbReference type="GO" id="GO:0007155">
    <property type="term" value="P:cell adhesion"/>
    <property type="evidence" value="ECO:0007669"/>
    <property type="project" value="InterPro"/>
</dbReference>
<dbReference type="InterPro" id="IPR003481">
    <property type="entry name" value="FliD_N"/>
</dbReference>
<dbReference type="GO" id="GO:0071973">
    <property type="term" value="P:bacterial-type flagellum-dependent cell motility"/>
    <property type="evidence" value="ECO:0007669"/>
    <property type="project" value="TreeGrafter"/>
</dbReference>
<comment type="subcellular location">
    <subcellularLocation>
        <location evidence="5">Secreted</location>
    </subcellularLocation>
    <subcellularLocation>
        <location evidence="5">Bacterial flagellum</location>
    </subcellularLocation>
</comment>
<keyword evidence="8" id="KW-0969">Cilium</keyword>
<evidence type="ECO:0000256" key="2">
    <source>
        <dbReference type="ARBA" id="ARBA00011255"/>
    </source>
</evidence>